<dbReference type="Proteomes" id="UP000076154">
    <property type="component" value="Unassembled WGS sequence"/>
</dbReference>
<proteinExistence type="predicted"/>
<organism evidence="2 3">
    <name type="scientific">Hypsizygus marmoreus</name>
    <name type="common">White beech mushroom</name>
    <name type="synonym">Agaricus marmoreus</name>
    <dbReference type="NCBI Taxonomy" id="39966"/>
    <lineage>
        <taxon>Eukaryota</taxon>
        <taxon>Fungi</taxon>
        <taxon>Dikarya</taxon>
        <taxon>Basidiomycota</taxon>
        <taxon>Agaricomycotina</taxon>
        <taxon>Agaricomycetes</taxon>
        <taxon>Agaricomycetidae</taxon>
        <taxon>Agaricales</taxon>
        <taxon>Tricholomatineae</taxon>
        <taxon>Lyophyllaceae</taxon>
        <taxon>Hypsizygus</taxon>
    </lineage>
</organism>
<name>A0A369JZ12_HYPMA</name>
<evidence type="ECO:0000313" key="3">
    <source>
        <dbReference type="Proteomes" id="UP000076154"/>
    </source>
</evidence>
<feature type="signal peptide" evidence="1">
    <location>
        <begin position="1"/>
        <end position="19"/>
    </location>
</feature>
<dbReference type="AlphaFoldDB" id="A0A369JZ12"/>
<dbReference type="EMBL" id="LUEZ02000029">
    <property type="protein sequence ID" value="RDB26572.1"/>
    <property type="molecule type" value="Genomic_DNA"/>
</dbReference>
<accession>A0A369JZ12</accession>
<keyword evidence="3" id="KW-1185">Reference proteome</keyword>
<protein>
    <submittedName>
        <fullName evidence="2">Uncharacterized protein</fullName>
    </submittedName>
</protein>
<evidence type="ECO:0000313" key="2">
    <source>
        <dbReference type="EMBL" id="RDB26572.1"/>
    </source>
</evidence>
<dbReference type="OrthoDB" id="309640at2759"/>
<evidence type="ECO:0000256" key="1">
    <source>
        <dbReference type="SAM" id="SignalP"/>
    </source>
</evidence>
<sequence length="106" mass="11683">MWFFYLALAAVFLIRQVPASPTPVLYEAPLPGASLISLIYFCPRDTHSTRTPNDEPATHSLLRVIRTEDTAIPGSPISQAIISGDYLYISGFLLLGSHHKRGISLE</sequence>
<dbReference type="InParanoid" id="A0A369JZ12"/>
<reference evidence="2" key="1">
    <citation type="submission" date="2018-04" db="EMBL/GenBank/DDBJ databases">
        <title>Whole genome sequencing of Hypsizygus marmoreus.</title>
        <authorList>
            <person name="Choi I.-G."/>
            <person name="Min B."/>
            <person name="Kim J.-G."/>
            <person name="Kim S."/>
            <person name="Oh Y.-L."/>
            <person name="Kong W.-S."/>
            <person name="Park H."/>
            <person name="Jeong J."/>
            <person name="Song E.-S."/>
        </authorList>
    </citation>
    <scope>NUCLEOTIDE SEQUENCE [LARGE SCALE GENOMIC DNA]</scope>
    <source>
        <strain evidence="2">51987-8</strain>
    </source>
</reference>
<keyword evidence="1" id="KW-0732">Signal</keyword>
<gene>
    <name evidence="2" type="ORF">Hypma_005659</name>
</gene>
<comment type="caution">
    <text evidence="2">The sequence shown here is derived from an EMBL/GenBank/DDBJ whole genome shotgun (WGS) entry which is preliminary data.</text>
</comment>
<feature type="chain" id="PRO_5016826690" evidence="1">
    <location>
        <begin position="20"/>
        <end position="106"/>
    </location>
</feature>